<dbReference type="Proteomes" id="UP001205105">
    <property type="component" value="Unassembled WGS sequence"/>
</dbReference>
<feature type="transmembrane region" description="Helical" evidence="7">
    <location>
        <begin position="214"/>
        <end position="235"/>
    </location>
</feature>
<feature type="transmembrane region" description="Helical" evidence="7">
    <location>
        <begin position="100"/>
        <end position="119"/>
    </location>
</feature>
<comment type="caution">
    <text evidence="8">The sequence shown here is derived from an EMBL/GenBank/DDBJ whole genome shotgun (WGS) entry which is preliminary data.</text>
</comment>
<gene>
    <name evidence="8" type="ORF">COHA_004462</name>
</gene>
<dbReference type="PANTHER" id="PTHR16119:SF22">
    <property type="entry name" value="EAMA DOMAIN-CONTAINING PROTEIN"/>
    <property type="match status" value="1"/>
</dbReference>
<comment type="subcellular location">
    <subcellularLocation>
        <location evidence="1">Membrane</location>
        <topology evidence="1">Multi-pass membrane protein</topology>
    </subcellularLocation>
</comment>
<feature type="transmembrane region" description="Helical" evidence="7">
    <location>
        <begin position="125"/>
        <end position="147"/>
    </location>
</feature>
<dbReference type="EMBL" id="JADXDR010000058">
    <property type="protein sequence ID" value="KAI7841935.1"/>
    <property type="molecule type" value="Genomic_DNA"/>
</dbReference>
<feature type="transmembrane region" description="Helical" evidence="7">
    <location>
        <begin position="247"/>
        <end position="269"/>
    </location>
</feature>
<protein>
    <submittedName>
        <fullName evidence="8">Uncharacterized protein</fullName>
    </submittedName>
</protein>
<evidence type="ECO:0000256" key="7">
    <source>
        <dbReference type="SAM" id="Phobius"/>
    </source>
</evidence>
<dbReference type="InterPro" id="IPR012435">
    <property type="entry name" value="TMEM144"/>
</dbReference>
<keyword evidence="4 7" id="KW-1133">Transmembrane helix</keyword>
<dbReference type="Pfam" id="PF07857">
    <property type="entry name" value="TMEM144"/>
    <property type="match status" value="1"/>
</dbReference>
<dbReference type="GO" id="GO:0016020">
    <property type="term" value="C:membrane"/>
    <property type="evidence" value="ECO:0007669"/>
    <property type="project" value="UniProtKB-SubCell"/>
</dbReference>
<sequence length="373" mass="37813">MLGLGHGPPGSRLGLWYAILAAVFNGTFGVFSKLRSTRNEHPLIFNYWLAEGVALSGLLLLVVPPRVFSIWGVLSGCLFVLSASNAVTAISLVGLAAATGVWCGVAVLTSFAWGVLVAGDKVQHMWQAVAALALILAGIAGIAASAAGGGQALDSPSASREASNDPEAAGSRAEGAGDTEAAAPLLARQSSNASRQGHSGEGSWQQHLAPRTRVLLGLATAVAAGAIGGLILAPMLAAPKDVRGPQFVPSMALGVLVVSPALTALLTCAPRHAFSFSQASVAGWVIKSPAAGPGMAAGLVWNLGNLACIMAVTDKRVGLAIAMPIMQCGLFVAGIWGITLFQEIRGAQTLALYWLSGSVLVAGAALLANAKDD</sequence>
<dbReference type="AlphaFoldDB" id="A0AAD5DTT3"/>
<reference evidence="8" key="1">
    <citation type="submission" date="2020-11" db="EMBL/GenBank/DDBJ databases">
        <title>Chlorella ohadii genome sequencing and assembly.</title>
        <authorList>
            <person name="Murik O."/>
            <person name="Treves H."/>
            <person name="Kedem I."/>
            <person name="Shotland Y."/>
            <person name="Kaplan A."/>
        </authorList>
    </citation>
    <scope>NUCLEOTIDE SEQUENCE</scope>
    <source>
        <strain evidence="8">1</strain>
    </source>
</reference>
<feature type="transmembrane region" description="Helical" evidence="7">
    <location>
        <begin position="69"/>
        <end position="93"/>
    </location>
</feature>
<name>A0AAD5DTT3_9CHLO</name>
<dbReference type="PANTHER" id="PTHR16119">
    <property type="entry name" value="TRANSMEMBRANE PROTEIN 144"/>
    <property type="match status" value="1"/>
</dbReference>
<proteinExistence type="inferred from homology"/>
<keyword evidence="5 7" id="KW-0472">Membrane</keyword>
<dbReference type="GO" id="GO:0015144">
    <property type="term" value="F:carbohydrate transmembrane transporter activity"/>
    <property type="evidence" value="ECO:0007669"/>
    <property type="project" value="InterPro"/>
</dbReference>
<keyword evidence="3 7" id="KW-0812">Transmembrane</keyword>
<comment type="similarity">
    <text evidence="2">Belongs to the TMEM144 family.</text>
</comment>
<evidence type="ECO:0000313" key="9">
    <source>
        <dbReference type="Proteomes" id="UP001205105"/>
    </source>
</evidence>
<feature type="transmembrane region" description="Helical" evidence="7">
    <location>
        <begin position="318"/>
        <end position="338"/>
    </location>
</feature>
<dbReference type="InterPro" id="IPR010651">
    <property type="entry name" value="Sugar_transport"/>
</dbReference>
<evidence type="ECO:0000256" key="4">
    <source>
        <dbReference type="ARBA" id="ARBA00022989"/>
    </source>
</evidence>
<feature type="transmembrane region" description="Helical" evidence="7">
    <location>
        <begin position="43"/>
        <end position="63"/>
    </location>
</feature>
<evidence type="ECO:0000313" key="8">
    <source>
        <dbReference type="EMBL" id="KAI7841935.1"/>
    </source>
</evidence>
<organism evidence="8 9">
    <name type="scientific">Chlorella ohadii</name>
    <dbReference type="NCBI Taxonomy" id="2649997"/>
    <lineage>
        <taxon>Eukaryota</taxon>
        <taxon>Viridiplantae</taxon>
        <taxon>Chlorophyta</taxon>
        <taxon>core chlorophytes</taxon>
        <taxon>Trebouxiophyceae</taxon>
        <taxon>Chlorellales</taxon>
        <taxon>Chlorellaceae</taxon>
        <taxon>Chlorella clade</taxon>
        <taxon>Chlorella</taxon>
    </lineage>
</organism>
<evidence type="ECO:0000256" key="1">
    <source>
        <dbReference type="ARBA" id="ARBA00004141"/>
    </source>
</evidence>
<evidence type="ECO:0000256" key="2">
    <source>
        <dbReference type="ARBA" id="ARBA00005731"/>
    </source>
</evidence>
<keyword evidence="9" id="KW-1185">Reference proteome</keyword>
<evidence type="ECO:0000256" key="3">
    <source>
        <dbReference type="ARBA" id="ARBA00022692"/>
    </source>
</evidence>
<feature type="transmembrane region" description="Helical" evidence="7">
    <location>
        <begin position="14"/>
        <end position="31"/>
    </location>
</feature>
<feature type="transmembrane region" description="Helical" evidence="7">
    <location>
        <begin position="350"/>
        <end position="370"/>
    </location>
</feature>
<evidence type="ECO:0000256" key="6">
    <source>
        <dbReference type="SAM" id="MobiDB-lite"/>
    </source>
</evidence>
<evidence type="ECO:0000256" key="5">
    <source>
        <dbReference type="ARBA" id="ARBA00023136"/>
    </source>
</evidence>
<accession>A0AAD5DTT3</accession>
<feature type="region of interest" description="Disordered" evidence="6">
    <location>
        <begin position="154"/>
        <end position="176"/>
    </location>
</feature>